<dbReference type="SUPFAM" id="SSF51395">
    <property type="entry name" value="FMN-linked oxidoreductases"/>
    <property type="match status" value="1"/>
</dbReference>
<feature type="region of interest" description="Disordered" evidence="3">
    <location>
        <begin position="442"/>
        <end position="466"/>
    </location>
</feature>
<evidence type="ECO:0000259" key="5">
    <source>
        <dbReference type="PROSITE" id="PS51349"/>
    </source>
</evidence>
<evidence type="ECO:0000256" key="1">
    <source>
        <dbReference type="ARBA" id="ARBA00001917"/>
    </source>
</evidence>
<proteinExistence type="predicted"/>
<dbReference type="InterPro" id="IPR054471">
    <property type="entry name" value="GPIID_WHD"/>
</dbReference>
<dbReference type="PROSITE" id="PS51349">
    <property type="entry name" value="FMN_HYDROXY_ACID_DH_2"/>
    <property type="match status" value="1"/>
</dbReference>
<dbReference type="InterPro" id="IPR013785">
    <property type="entry name" value="Aldolase_TIM"/>
</dbReference>
<protein>
    <recommendedName>
        <fullName evidence="5">FMN hydroxy acid dehydrogenase domain-containing protein</fullName>
    </recommendedName>
</protein>
<dbReference type="PANTHER" id="PTHR10578:SF140">
    <property type="entry name" value="FMN HYDROXY ACID DEHYDROGENASE DOMAIN-CONTAINING PROTEIN"/>
    <property type="match status" value="1"/>
</dbReference>
<dbReference type="OrthoDB" id="1925334at2759"/>
<dbReference type="EMBL" id="JOWA01000085">
    <property type="protein sequence ID" value="KEZ45392.1"/>
    <property type="molecule type" value="Genomic_DNA"/>
</dbReference>
<evidence type="ECO:0000313" key="7">
    <source>
        <dbReference type="Proteomes" id="UP000028545"/>
    </source>
</evidence>
<reference evidence="6 7" key="1">
    <citation type="journal article" date="2014" name="Genome Announc.">
        <title>Draft genome sequence of the pathogenic fungus Scedosporium apiospermum.</title>
        <authorList>
            <person name="Vandeputte P."/>
            <person name="Ghamrawi S."/>
            <person name="Rechenmann M."/>
            <person name="Iltis A."/>
            <person name="Giraud S."/>
            <person name="Fleury M."/>
            <person name="Thornton C."/>
            <person name="Delhaes L."/>
            <person name="Meyer W."/>
            <person name="Papon N."/>
            <person name="Bouchara J.P."/>
        </authorList>
    </citation>
    <scope>NUCLEOTIDE SEQUENCE [LARGE SCALE GENOMIC DNA]</scope>
    <source>
        <strain evidence="6 7">IHEM 14462</strain>
    </source>
</reference>
<feature type="compositionally biased region" description="Polar residues" evidence="3">
    <location>
        <begin position="1274"/>
        <end position="1285"/>
    </location>
</feature>
<dbReference type="SUPFAM" id="SSF53474">
    <property type="entry name" value="alpha/beta-Hydrolases"/>
    <property type="match status" value="1"/>
</dbReference>
<accession>A0A084GDI0</accession>
<comment type="caution">
    <text evidence="6">The sequence shown here is derived from an EMBL/GenBank/DDBJ whole genome shotgun (WGS) entry which is preliminary data.</text>
</comment>
<dbReference type="Proteomes" id="UP000028545">
    <property type="component" value="Unassembled WGS sequence"/>
</dbReference>
<sequence>MQLPASLALFIMVAAPALAARPFFDEPDTGLETFLTGEGSTWEPGTLPNLRDIRSLADFQFAARQVLKGDHYAYYRSGAGQEGSYRNNLEVWDKIPFRPRVIRPVTQLAHSFSHSIEIFGYNFSAPFFIAPAADASHADPVRAELNFMEASGDNEILYITIEELDAVKRNNTRNGRQVIFQQIYTNNNLSATWDAIRRAEATGARAIVWTVDNPGTASRVRAARYKDADLYDCPQENLTSSTRPNTWETYQEMKTITKLPIILKGIQSVEDAREAIRAGADGIYLSNHGGRQLEGAPSAVEIAYEIYRNDPDIFQKIVVLADGGVRSGSDALKLLAFGVKAVGLGRPFMFANCYGYDGVDKAIKLLKNEIVQDGWNVGINSIADLGVHFNFLGIGVTGFYTAIPQPDVTDRGFLLEFSMAVAKENSLITPHLIRLIATALKPKRDDDDGPPGAAASSLSQPSALDRAPSAEHRTISDFSLLPPASFVNRTKSPNRHAEPLGLRVLYKPHHDRTADLIFVHGLGGSSLTTWAWKGDPTRLWPQEWLPQEPEVKAARVLTFGYNANYLSQDRNTFNISDFAKDLLLQMKFGTDSDTQSLGIGEVILVQAYILGAVDAEFKDLVQSVRSIVFLATPHRGSGLAEVLSKLLSISLHSPKDYIGDLIRNSPPISDINEQFRTYAGKLQIVSFFETHPMLIGLKKVMVVERDSATLGYPGEITSPLNTDHRNICKYKSRDDESYKTVRNVILAVVKTFKSEDRKSHEDSALVAKASSSALDEIFMRLSVPRWSNSDVEELLEDYVQGSSEALSPEFQDILNLKYTIKRLCGDFVVIDKRNTVTIVHHTAKEFLTKESTSILRVQSDISNQTVFEKCLEILSGSQFRVLLKSQGGVGGLLRYSCLFWSYHLVCSDELTLRANVLKRVADFFRSKACLSWIHAVASTGRIGALVVTAKDLNSYLNRYRVANASDNPLSQPLKEIEFIGNMATELVRIVGKFGVHLFRYPTSIYSVVPLFCPPLSIFGQYFSAPSTNPAWPKISGLSATTWDDSLAKLPLGHGQRPKRVYCRGGHFAILSSDKAVRLYQSSTFQEQHRFTHNEFLLVAQFNREGDKLVMCGIRTIKVWEIRSGANSAEFPNLAGSKIVGGRDGRWQESFGHATRLAWNPATEHVVGINQNGIIFKWYPLDLERLEMDKSPIAAEIACSPNGKFIVSDQRDGSLKVFAFDNFSILYSLTCASPPAALTVSSDGRRIYDLRRSFCNVWEPNALTRMAEEDEKTSDTPSALNKTSVNMPLDASEDTTSSKDPVSALVGAGVGEAYAFGSNSGNLTYVPGSGVEPVIASCGSLDIISMSMDISGSIVAVATLDKAISVYQFEGYAGSINAFNPAPPWSSRGAD</sequence>
<feature type="compositionally biased region" description="Low complexity" evidence="3">
    <location>
        <begin position="450"/>
        <end position="464"/>
    </location>
</feature>
<dbReference type="VEuPathDB" id="FungiDB:SAPIO_CDS2228"/>
<dbReference type="HOGENOM" id="CLU_254996_0_0_1"/>
<evidence type="ECO:0000256" key="2">
    <source>
        <dbReference type="ARBA" id="ARBA00023002"/>
    </source>
</evidence>
<dbReference type="Gene3D" id="3.40.50.1820">
    <property type="entry name" value="alpha/beta hydrolase"/>
    <property type="match status" value="1"/>
</dbReference>
<gene>
    <name evidence="6" type="ORF">SAPIO_CDS2228</name>
</gene>
<comment type="cofactor">
    <cofactor evidence="1">
        <name>FMN</name>
        <dbReference type="ChEBI" id="CHEBI:58210"/>
    </cofactor>
</comment>
<dbReference type="InterPro" id="IPR008259">
    <property type="entry name" value="FMN_hydac_DH_AS"/>
</dbReference>
<keyword evidence="7" id="KW-1185">Reference proteome</keyword>
<dbReference type="PANTHER" id="PTHR10578">
    <property type="entry name" value="S -2-HYDROXY-ACID OXIDASE-RELATED"/>
    <property type="match status" value="1"/>
</dbReference>
<evidence type="ECO:0000313" key="6">
    <source>
        <dbReference type="EMBL" id="KEZ45392.1"/>
    </source>
</evidence>
<dbReference type="SUPFAM" id="SSF101908">
    <property type="entry name" value="Putative isomerase YbhE"/>
    <property type="match status" value="1"/>
</dbReference>
<evidence type="ECO:0000256" key="3">
    <source>
        <dbReference type="SAM" id="MobiDB-lite"/>
    </source>
</evidence>
<dbReference type="GeneID" id="27721300"/>
<keyword evidence="2" id="KW-0560">Oxidoreductase</keyword>
<evidence type="ECO:0000256" key="4">
    <source>
        <dbReference type="SAM" id="SignalP"/>
    </source>
</evidence>
<keyword evidence="4" id="KW-0732">Signal</keyword>
<dbReference type="GO" id="GO:0016491">
    <property type="term" value="F:oxidoreductase activity"/>
    <property type="evidence" value="ECO:0007669"/>
    <property type="project" value="UniProtKB-KW"/>
</dbReference>
<dbReference type="KEGG" id="sapo:SAPIO_CDS2228"/>
<dbReference type="Gene3D" id="3.20.20.70">
    <property type="entry name" value="Aldolase class I"/>
    <property type="match status" value="1"/>
</dbReference>
<dbReference type="Pfam" id="PF01070">
    <property type="entry name" value="FMN_dh"/>
    <property type="match status" value="1"/>
</dbReference>
<dbReference type="PROSITE" id="PS00557">
    <property type="entry name" value="FMN_HYDROXY_ACID_DH_1"/>
    <property type="match status" value="1"/>
</dbReference>
<dbReference type="InterPro" id="IPR037396">
    <property type="entry name" value="FMN_HAD"/>
</dbReference>
<dbReference type="InterPro" id="IPR029058">
    <property type="entry name" value="AB_hydrolase_fold"/>
</dbReference>
<feature type="region of interest" description="Disordered" evidence="3">
    <location>
        <begin position="1265"/>
        <end position="1299"/>
    </location>
</feature>
<feature type="chain" id="PRO_5001775523" description="FMN hydroxy acid dehydrogenase domain-containing protein" evidence="4">
    <location>
        <begin position="20"/>
        <end position="1390"/>
    </location>
</feature>
<organism evidence="6 7">
    <name type="scientific">Pseudallescheria apiosperma</name>
    <name type="common">Scedosporium apiospermum</name>
    <dbReference type="NCBI Taxonomy" id="563466"/>
    <lineage>
        <taxon>Eukaryota</taxon>
        <taxon>Fungi</taxon>
        <taxon>Dikarya</taxon>
        <taxon>Ascomycota</taxon>
        <taxon>Pezizomycotina</taxon>
        <taxon>Sordariomycetes</taxon>
        <taxon>Hypocreomycetidae</taxon>
        <taxon>Microascales</taxon>
        <taxon>Microascaceae</taxon>
        <taxon>Scedosporium</taxon>
    </lineage>
</organism>
<dbReference type="InterPro" id="IPR000262">
    <property type="entry name" value="FMN-dep_DH"/>
</dbReference>
<dbReference type="RefSeq" id="XP_016645191.1">
    <property type="nucleotide sequence ID" value="XM_016785313.1"/>
</dbReference>
<feature type="domain" description="FMN hydroxy acid dehydrogenase" evidence="5">
    <location>
        <begin position="48"/>
        <end position="395"/>
    </location>
</feature>
<dbReference type="Pfam" id="PF22939">
    <property type="entry name" value="WHD_GPIID"/>
    <property type="match status" value="1"/>
</dbReference>
<dbReference type="Gene3D" id="2.130.10.10">
    <property type="entry name" value="YVTN repeat-like/Quinoprotein amine dehydrogenase"/>
    <property type="match status" value="1"/>
</dbReference>
<dbReference type="InterPro" id="IPR015943">
    <property type="entry name" value="WD40/YVTN_repeat-like_dom_sf"/>
</dbReference>
<feature type="signal peptide" evidence="4">
    <location>
        <begin position="1"/>
        <end position="19"/>
    </location>
</feature>
<name>A0A084GDI0_PSEDA</name>